<feature type="domain" description="tRNA-guanine(15) transglycosylase-like" evidence="5">
    <location>
        <begin position="146"/>
        <end position="477"/>
    </location>
</feature>
<keyword evidence="3 4" id="KW-0819">tRNA processing</keyword>
<feature type="binding site" evidence="4">
    <location>
        <begin position="130"/>
        <end position="134"/>
    </location>
    <ligand>
        <name>substrate</name>
    </ligand>
</feature>
<feature type="binding site" evidence="4">
    <location>
        <position position="329"/>
    </location>
    <ligand>
        <name>substrate</name>
    </ligand>
</feature>
<comment type="similarity">
    <text evidence="4">Belongs to the queuine tRNA-ribosyltransferase family.</text>
</comment>
<name>A0A1F6Y5G7_9BACT</name>
<dbReference type="SUPFAM" id="SSF51713">
    <property type="entry name" value="tRNA-guanine transglycosylase"/>
    <property type="match status" value="1"/>
</dbReference>
<dbReference type="HAMAP" id="MF_00168">
    <property type="entry name" value="Q_tRNA_Tgt"/>
    <property type="match status" value="1"/>
</dbReference>
<gene>
    <name evidence="4" type="primary">tgt</name>
    <name evidence="6" type="ORF">A3G53_02515</name>
</gene>
<dbReference type="GO" id="GO:0046872">
    <property type="term" value="F:metal ion binding"/>
    <property type="evidence" value="ECO:0007669"/>
    <property type="project" value="UniProtKB-KW"/>
</dbReference>
<feature type="active site" description="Proton acceptor" evidence="4">
    <location>
        <position position="130"/>
    </location>
</feature>
<comment type="function">
    <text evidence="4">Catalyzes the base-exchange of a guanine (G) residue with the queuine precursor 7-aminomethyl-7-deazaguanine (PreQ1) at position 34 (anticodon wobble position) in tRNAs with GU(N) anticodons (tRNA-Asp, -Asn, -His and -Tyr). Catalysis occurs through a double-displacement mechanism. The nucleophile active site attacks the C1' of nucleotide 34 to detach the guanine base from the RNA, forming a covalent enzyme-RNA intermediate. The proton acceptor active site deprotonates the incoming PreQ1, allowing a nucleophilic attack on the C1' of the ribose to form the product. After dissociation, two additional enzymatic reactions on the tRNA convert PreQ1 to queuine (Q), resulting in the hypermodified nucleoside queuosine (7-(((4,5-cis-dihydroxy-2-cyclopenten-1-yl)amino)methyl)-7-deazaguanosine).</text>
</comment>
<dbReference type="Gene3D" id="3.20.20.105">
    <property type="entry name" value="Queuine tRNA-ribosyltransferase-like"/>
    <property type="match status" value="1"/>
</dbReference>
<dbReference type="EC" id="2.4.2.29" evidence="4"/>
<dbReference type="Proteomes" id="UP000178645">
    <property type="component" value="Unassembled WGS sequence"/>
</dbReference>
<evidence type="ECO:0000256" key="1">
    <source>
        <dbReference type="ARBA" id="ARBA00022676"/>
    </source>
</evidence>
<organism evidence="6 7">
    <name type="scientific">Candidatus Nomurabacteria bacterium RIFCSPLOWO2_12_FULL_44_11</name>
    <dbReference type="NCBI Taxonomy" id="1801796"/>
    <lineage>
        <taxon>Bacteria</taxon>
        <taxon>Candidatus Nomuraibacteriota</taxon>
    </lineage>
</organism>
<dbReference type="GO" id="GO:0008616">
    <property type="term" value="P:tRNA queuosine(34) biosynthetic process"/>
    <property type="evidence" value="ECO:0007669"/>
    <property type="project" value="UniProtKB-UniRule"/>
</dbReference>
<keyword evidence="2 4" id="KW-0808">Transferase</keyword>
<accession>A0A1F6Y5G7</accession>
<feature type="binding site" evidence="4">
    <location>
        <position position="214"/>
    </location>
    <ligand>
        <name>substrate</name>
    </ligand>
</feature>
<keyword evidence="1 4" id="KW-0328">Glycosyltransferase</keyword>
<evidence type="ECO:0000259" key="5">
    <source>
        <dbReference type="Pfam" id="PF01702"/>
    </source>
</evidence>
<dbReference type="GO" id="GO:0008479">
    <property type="term" value="F:tRNA-guanosine(34) queuine transglycosylase activity"/>
    <property type="evidence" value="ECO:0007669"/>
    <property type="project" value="UniProtKB-UniRule"/>
</dbReference>
<dbReference type="NCBIfam" id="TIGR00449">
    <property type="entry name" value="tgt_general"/>
    <property type="match status" value="2"/>
</dbReference>
<feature type="active site" description="Nucleophile" evidence="4">
    <location>
        <position position="376"/>
    </location>
</feature>
<dbReference type="EMBL" id="MFVU01000021">
    <property type="protein sequence ID" value="OGJ01613.1"/>
    <property type="molecule type" value="Genomic_DNA"/>
</dbReference>
<feature type="binding site" evidence="4">
    <location>
        <position position="419"/>
    </location>
    <ligand>
        <name>Zn(2+)</name>
        <dbReference type="ChEBI" id="CHEBI:29105"/>
    </ligand>
</feature>
<comment type="caution">
    <text evidence="6">The sequence shown here is derived from an EMBL/GenBank/DDBJ whole genome shotgun (WGS) entry which is preliminary data.</text>
</comment>
<dbReference type="InterPro" id="IPR036511">
    <property type="entry name" value="TGT-like_sf"/>
</dbReference>
<feature type="region of interest" description="RNA binding; important for wobble base 34 recognition" evidence="4">
    <location>
        <begin position="381"/>
        <end position="385"/>
    </location>
</feature>
<comment type="cofactor">
    <cofactor evidence="4">
        <name>Zn(2+)</name>
        <dbReference type="ChEBI" id="CHEBI:29105"/>
    </cofactor>
    <text evidence="4">Binds 1 zinc ion per subunit.</text>
</comment>
<dbReference type="PANTHER" id="PTHR46499">
    <property type="entry name" value="QUEUINE TRNA-RIBOSYLTRANSFERASE"/>
    <property type="match status" value="1"/>
</dbReference>
<keyword evidence="4" id="KW-0479">Metal-binding</keyword>
<evidence type="ECO:0000256" key="3">
    <source>
        <dbReference type="ARBA" id="ARBA00022694"/>
    </source>
</evidence>
<proteinExistence type="inferred from homology"/>
<evidence type="ECO:0000256" key="2">
    <source>
        <dbReference type="ARBA" id="ARBA00022679"/>
    </source>
</evidence>
<evidence type="ECO:0000313" key="6">
    <source>
        <dbReference type="EMBL" id="OGJ01613.1"/>
    </source>
</evidence>
<evidence type="ECO:0000313" key="7">
    <source>
        <dbReference type="Proteomes" id="UP000178645"/>
    </source>
</evidence>
<comment type="subunit">
    <text evidence="4">Homodimer. Within each dimer, one monomer is responsible for RNA recognition and catalysis, while the other monomer binds to the replacement base PreQ1.</text>
</comment>
<feature type="binding site" evidence="4">
    <location>
        <position position="292"/>
    </location>
    <ligand>
        <name>substrate</name>
    </ligand>
</feature>
<dbReference type="GO" id="GO:0005737">
    <property type="term" value="C:cytoplasm"/>
    <property type="evidence" value="ECO:0007669"/>
    <property type="project" value="TreeGrafter"/>
</dbReference>
<dbReference type="UniPathway" id="UPA00392"/>
<reference evidence="6 7" key="1">
    <citation type="journal article" date="2016" name="Nat. Commun.">
        <title>Thousands of microbial genomes shed light on interconnected biogeochemical processes in an aquifer system.</title>
        <authorList>
            <person name="Anantharaman K."/>
            <person name="Brown C.T."/>
            <person name="Hug L.A."/>
            <person name="Sharon I."/>
            <person name="Castelle C.J."/>
            <person name="Probst A.J."/>
            <person name="Thomas B.C."/>
            <person name="Singh A."/>
            <person name="Wilkins M.J."/>
            <person name="Karaoz U."/>
            <person name="Brodie E.L."/>
            <person name="Williams K.H."/>
            <person name="Hubbard S.S."/>
            <person name="Banfield J.F."/>
        </authorList>
    </citation>
    <scope>NUCLEOTIDE SEQUENCE [LARGE SCALE GENOMIC DNA]</scope>
</reference>
<dbReference type="AlphaFoldDB" id="A0A1F6Y5G7"/>
<dbReference type="Pfam" id="PF01702">
    <property type="entry name" value="TGT"/>
    <property type="match status" value="2"/>
</dbReference>
<dbReference type="PANTHER" id="PTHR46499:SF1">
    <property type="entry name" value="QUEUINE TRNA-RIBOSYLTRANSFERASE"/>
    <property type="match status" value="1"/>
</dbReference>
<feature type="binding site" evidence="4">
    <location>
        <position position="416"/>
    </location>
    <ligand>
        <name>Zn(2+)</name>
        <dbReference type="ChEBI" id="CHEBI:29105"/>
    </ligand>
</feature>
<dbReference type="InterPro" id="IPR002616">
    <property type="entry name" value="tRNA_ribo_trans-like"/>
</dbReference>
<dbReference type="InterPro" id="IPR050076">
    <property type="entry name" value="ArchSynthase1/Queuine_TRR"/>
</dbReference>
<dbReference type="InterPro" id="IPR004803">
    <property type="entry name" value="TGT"/>
</dbReference>
<feature type="domain" description="tRNA-guanine(15) transglycosylase-like" evidence="5">
    <location>
        <begin position="43"/>
        <end position="141"/>
    </location>
</feature>
<comment type="catalytic activity">
    <reaction evidence="4">
        <text>7-aminomethyl-7-carbaguanine + guanosine(34) in tRNA = 7-aminomethyl-7-carbaguanosine(34) in tRNA + guanine</text>
        <dbReference type="Rhea" id="RHEA:24104"/>
        <dbReference type="Rhea" id="RHEA-COMP:10341"/>
        <dbReference type="Rhea" id="RHEA-COMP:10342"/>
        <dbReference type="ChEBI" id="CHEBI:16235"/>
        <dbReference type="ChEBI" id="CHEBI:58703"/>
        <dbReference type="ChEBI" id="CHEBI:74269"/>
        <dbReference type="ChEBI" id="CHEBI:82833"/>
        <dbReference type="EC" id="2.4.2.29"/>
    </reaction>
</comment>
<feature type="region of interest" description="RNA binding" evidence="4">
    <location>
        <begin position="357"/>
        <end position="363"/>
    </location>
</feature>
<protein>
    <recommendedName>
        <fullName evidence="4">Queuine tRNA-ribosyltransferase</fullName>
        <ecNumber evidence="4">2.4.2.29</ecNumber>
    </recommendedName>
    <alternativeName>
        <fullName evidence="4">Guanine insertion enzyme</fullName>
    </alternativeName>
    <alternativeName>
        <fullName evidence="4">tRNA-guanine transglycosylase</fullName>
    </alternativeName>
</protein>
<comment type="pathway">
    <text evidence="4">tRNA modification; tRNA-queuosine biosynthesis.</text>
</comment>
<sequence>MRNVISRKYINVSNRLRNNMKFEIIKKLSAQGGSASGGRKNLARAGVITTAHGEIHTPAFVPVATKASVKALTPEQVADLGAEVVLGNTYHLYLQPGDELVAKAGGLAKFMNWRGSPREALAKWGPTMTDSGGFQVFSLGAAFGKELSKVVKITDPSLMIPERFDDSLAPRLAKIGEDGVSFKSHLDGSIHYITPEKSIQIQHNLGADIIFAFDECTSPAEDLRYQEEALVRTHNWAKRSLTEHQKLSTSPDAFAQSQTEKNGNHLTLLHPSGGTFRLRDSHFSPAIFGIVQGGRDENLRKKSAEFMAKLELARTDGSRGGFDGFGIGGSFAKEDIHTAVRWVNEILPEGKPRHLLGIGEPEDLFPGIENGVDLFDCVAPTRNARNGTLYTSGGKINITNAEFREDFSPIEKNCGCYTCKNYSRAYLCHLFRGKEMQAGTLASIHNLYFIINLVKKIRQSILDENFFEFKQNFLQKYK</sequence>
<feature type="binding site" evidence="4">
    <location>
        <position position="445"/>
    </location>
    <ligand>
        <name>Zn(2+)</name>
        <dbReference type="ChEBI" id="CHEBI:29105"/>
    </ligand>
</feature>
<keyword evidence="4" id="KW-0862">Zinc</keyword>
<feature type="binding site" evidence="4">
    <location>
        <position position="414"/>
    </location>
    <ligand>
        <name>Zn(2+)</name>
        <dbReference type="ChEBI" id="CHEBI:29105"/>
    </ligand>
</feature>
<keyword evidence="4" id="KW-0671">Queuosine biosynthesis</keyword>
<evidence type="ECO:0000256" key="4">
    <source>
        <dbReference type="HAMAP-Rule" id="MF_00168"/>
    </source>
</evidence>